<dbReference type="PANTHER" id="PTHR33619:SF3">
    <property type="entry name" value="POLYSACCHARIDE EXPORT PROTEIN GFCE-RELATED"/>
    <property type="match status" value="1"/>
</dbReference>
<reference evidence="4 5" key="1">
    <citation type="submission" date="2020-07" db="EMBL/GenBank/DDBJ databases">
        <title>Bacterium isolated from marine sediment.</title>
        <authorList>
            <person name="Shang D."/>
            <person name="Du Z.-J."/>
        </authorList>
    </citation>
    <scope>NUCLEOTIDE SEQUENCE [LARGE SCALE GENOMIC DNA]</scope>
    <source>
        <strain evidence="4 5">S7007</strain>
    </source>
</reference>
<evidence type="ECO:0000313" key="4">
    <source>
        <dbReference type="EMBL" id="MBA6156316.1"/>
    </source>
</evidence>
<keyword evidence="2" id="KW-0812">Transmembrane</keyword>
<keyword evidence="5" id="KW-1185">Reference proteome</keyword>
<organism evidence="4 5">
    <name type="scientific">Tenacibaculum pelagium</name>
    <dbReference type="NCBI Taxonomy" id="2759527"/>
    <lineage>
        <taxon>Bacteria</taxon>
        <taxon>Pseudomonadati</taxon>
        <taxon>Bacteroidota</taxon>
        <taxon>Flavobacteriia</taxon>
        <taxon>Flavobacteriales</taxon>
        <taxon>Flavobacteriaceae</taxon>
        <taxon>Tenacibaculum</taxon>
    </lineage>
</organism>
<evidence type="ECO:0000256" key="2">
    <source>
        <dbReference type="SAM" id="Phobius"/>
    </source>
</evidence>
<dbReference type="RefSeq" id="WP_182124825.1">
    <property type="nucleotide sequence ID" value="NZ_JACGLS010000003.1"/>
</dbReference>
<evidence type="ECO:0000256" key="1">
    <source>
        <dbReference type="ARBA" id="ARBA00022729"/>
    </source>
</evidence>
<dbReference type="PANTHER" id="PTHR33619">
    <property type="entry name" value="POLYSACCHARIDE EXPORT PROTEIN GFCE-RELATED"/>
    <property type="match status" value="1"/>
</dbReference>
<dbReference type="InterPro" id="IPR003715">
    <property type="entry name" value="Poly_export_N"/>
</dbReference>
<accession>A0A839AP84</accession>
<keyword evidence="2" id="KW-1133">Transmembrane helix</keyword>
<sequence>MQRVAKIALALIIVLTITSCVSKKEIVYFQNDEINQSLENNNYKIIFKPNDLVQITVSAVDIEAVKPFNLPAVTYATTTNSVIGTPKQQSYLVDNEGYIEFPLLGKIKLGGLTRIEAISMLKGKLDPDYIKNPTINIKISNFSITVLGDVKTPGKFIIPNERVSVIDAIGLAGDLNISGIRNIEVKREENNKVVTYNLDLRSNKVFTSPAYYLQQNDIVYVKPNKARSQSASYNQNTGLYLSITSILITIATLIAK</sequence>
<name>A0A839AP84_9FLAO</name>
<gene>
    <name evidence="4" type="ORF">H3Z83_07290</name>
</gene>
<dbReference type="Pfam" id="PF02563">
    <property type="entry name" value="Poly_export"/>
    <property type="match status" value="1"/>
</dbReference>
<dbReference type="InterPro" id="IPR049712">
    <property type="entry name" value="Poly_export"/>
</dbReference>
<dbReference type="AlphaFoldDB" id="A0A839AP84"/>
<dbReference type="Proteomes" id="UP000563906">
    <property type="component" value="Unassembled WGS sequence"/>
</dbReference>
<comment type="caution">
    <text evidence="4">The sequence shown here is derived from an EMBL/GenBank/DDBJ whole genome shotgun (WGS) entry which is preliminary data.</text>
</comment>
<proteinExistence type="predicted"/>
<dbReference type="Gene3D" id="3.10.560.10">
    <property type="entry name" value="Outer membrane lipoprotein wza domain like"/>
    <property type="match status" value="1"/>
</dbReference>
<keyword evidence="2" id="KW-0472">Membrane</keyword>
<protein>
    <submittedName>
        <fullName evidence="4">Polysaccharide biosynthesis/export family protein</fullName>
    </submittedName>
</protein>
<dbReference type="PROSITE" id="PS51257">
    <property type="entry name" value="PROKAR_LIPOPROTEIN"/>
    <property type="match status" value="1"/>
</dbReference>
<evidence type="ECO:0000259" key="3">
    <source>
        <dbReference type="Pfam" id="PF02563"/>
    </source>
</evidence>
<evidence type="ECO:0000313" key="5">
    <source>
        <dbReference type="Proteomes" id="UP000563906"/>
    </source>
</evidence>
<dbReference type="GO" id="GO:0015159">
    <property type="term" value="F:polysaccharide transmembrane transporter activity"/>
    <property type="evidence" value="ECO:0007669"/>
    <property type="project" value="InterPro"/>
</dbReference>
<feature type="transmembrane region" description="Helical" evidence="2">
    <location>
        <begin position="237"/>
        <end position="255"/>
    </location>
</feature>
<feature type="domain" description="Polysaccharide export protein N-terminal" evidence="3">
    <location>
        <begin position="41"/>
        <end position="139"/>
    </location>
</feature>
<dbReference type="EMBL" id="JACGLS010000003">
    <property type="protein sequence ID" value="MBA6156316.1"/>
    <property type="molecule type" value="Genomic_DNA"/>
</dbReference>
<keyword evidence="1" id="KW-0732">Signal</keyword>